<dbReference type="AlphaFoldDB" id="A0A6J6BYU0"/>
<feature type="transmembrane region" description="Helical" evidence="7">
    <location>
        <begin position="170"/>
        <end position="192"/>
    </location>
</feature>
<feature type="transmembrane region" description="Helical" evidence="7">
    <location>
        <begin position="139"/>
        <end position="164"/>
    </location>
</feature>
<reference evidence="8" key="1">
    <citation type="submission" date="2020-05" db="EMBL/GenBank/DDBJ databases">
        <authorList>
            <person name="Chiriac C."/>
            <person name="Salcher M."/>
            <person name="Ghai R."/>
            <person name="Kavagutti S V."/>
        </authorList>
    </citation>
    <scope>NUCLEOTIDE SEQUENCE</scope>
</reference>
<name>A0A6J6BYU0_9ZZZZ</name>
<evidence type="ECO:0000256" key="7">
    <source>
        <dbReference type="SAM" id="Phobius"/>
    </source>
</evidence>
<dbReference type="EMBL" id="CAEZSR010000010">
    <property type="protein sequence ID" value="CAB4544004.1"/>
    <property type="molecule type" value="Genomic_DNA"/>
</dbReference>
<dbReference type="InterPro" id="IPR050833">
    <property type="entry name" value="Poly_Biosynth_Transport"/>
</dbReference>
<keyword evidence="3" id="KW-1003">Cell membrane</keyword>
<feature type="transmembrane region" description="Helical" evidence="7">
    <location>
        <begin position="110"/>
        <end position="127"/>
    </location>
</feature>
<gene>
    <name evidence="8" type="ORF">UFOPK1493_00515</name>
</gene>
<comment type="similarity">
    <text evidence="2">Belongs to the polysaccharide synthase family.</text>
</comment>
<feature type="transmembrane region" description="Helical" evidence="7">
    <location>
        <begin position="250"/>
        <end position="270"/>
    </location>
</feature>
<feature type="transmembrane region" description="Helical" evidence="7">
    <location>
        <begin position="46"/>
        <end position="67"/>
    </location>
</feature>
<feature type="transmembrane region" description="Helical" evidence="7">
    <location>
        <begin position="87"/>
        <end position="104"/>
    </location>
</feature>
<dbReference type="GO" id="GO:0005886">
    <property type="term" value="C:plasma membrane"/>
    <property type="evidence" value="ECO:0007669"/>
    <property type="project" value="UniProtKB-SubCell"/>
</dbReference>
<feature type="transmembrane region" description="Helical" evidence="7">
    <location>
        <begin position="387"/>
        <end position="404"/>
    </location>
</feature>
<keyword evidence="4 7" id="KW-0812">Transmembrane</keyword>
<dbReference type="PANTHER" id="PTHR30250">
    <property type="entry name" value="PST FAMILY PREDICTED COLANIC ACID TRANSPORTER"/>
    <property type="match status" value="1"/>
</dbReference>
<evidence type="ECO:0000256" key="5">
    <source>
        <dbReference type="ARBA" id="ARBA00022989"/>
    </source>
</evidence>
<feature type="transmembrane region" description="Helical" evidence="7">
    <location>
        <begin position="225"/>
        <end position="244"/>
    </location>
</feature>
<evidence type="ECO:0000256" key="3">
    <source>
        <dbReference type="ARBA" id="ARBA00022475"/>
    </source>
</evidence>
<feature type="transmembrane region" description="Helical" evidence="7">
    <location>
        <begin position="328"/>
        <end position="350"/>
    </location>
</feature>
<dbReference type="PANTHER" id="PTHR30250:SF10">
    <property type="entry name" value="LIPOPOLYSACCHARIDE BIOSYNTHESIS PROTEIN WZXC"/>
    <property type="match status" value="1"/>
</dbReference>
<accession>A0A6J6BYU0</accession>
<organism evidence="8">
    <name type="scientific">freshwater metagenome</name>
    <dbReference type="NCBI Taxonomy" id="449393"/>
    <lineage>
        <taxon>unclassified sequences</taxon>
        <taxon>metagenomes</taxon>
        <taxon>ecological metagenomes</taxon>
    </lineage>
</organism>
<feature type="transmembrane region" description="Helical" evidence="7">
    <location>
        <begin position="362"/>
        <end position="381"/>
    </location>
</feature>
<evidence type="ECO:0000256" key="1">
    <source>
        <dbReference type="ARBA" id="ARBA00004651"/>
    </source>
</evidence>
<keyword evidence="5 7" id="KW-1133">Transmembrane helix</keyword>
<feature type="transmembrane region" description="Helical" evidence="7">
    <location>
        <begin position="291"/>
        <end position="316"/>
    </location>
</feature>
<proteinExistence type="inferred from homology"/>
<evidence type="ECO:0000313" key="8">
    <source>
        <dbReference type="EMBL" id="CAB4544004.1"/>
    </source>
</evidence>
<evidence type="ECO:0000256" key="2">
    <source>
        <dbReference type="ARBA" id="ARBA00007430"/>
    </source>
</evidence>
<keyword evidence="6 7" id="KW-0472">Membrane</keyword>
<comment type="subcellular location">
    <subcellularLocation>
        <location evidence="1">Cell membrane</location>
        <topology evidence="1">Multi-pass membrane protein</topology>
    </subcellularLocation>
</comment>
<evidence type="ECO:0000256" key="4">
    <source>
        <dbReference type="ARBA" id="ARBA00022692"/>
    </source>
</evidence>
<evidence type="ECO:0000256" key="6">
    <source>
        <dbReference type="ARBA" id="ARBA00023136"/>
    </source>
</evidence>
<sequence>MTDTPAPNGRRSRRDVAGAVSAQFSQALGSFLLQVLAARLLGDEGFAVFAVLFGLVVLGTAVVSGFVGDSLTVLDRTVAAVRRGLQWWLVAISVVLGITAVVGLGGSQYLSWRDSLLFALAGVAFVVEDTLRRMLMASMRFWSIVLVDLASLVGSVGVIAVAGVVGDVTLAHFLGGLLVGQLLATVVGVALLPRADRWWARGVRPERALVFEYGKWRAMQVSVRPAMLAVMRVVVVAGVGRAAYGQLEAARLFVAPAMLAVNGASSYLFASFARTKEHATRALLAQADRGVLALAVVSLAAGVVAAALAPSLGVAVVGDEFDLDRWSVFGWSVYAAATAAATPYGVLAAVRGRQSVTLVARLGDAVLALVAVAVAVGVGWATSTIPYALGVFALAGGLVIRQTMVSDIARGRVP</sequence>
<protein>
    <submittedName>
        <fullName evidence="8">Unannotated protein</fullName>
    </submittedName>
</protein>